<evidence type="ECO:0000256" key="4">
    <source>
        <dbReference type="ARBA" id="ARBA00022617"/>
    </source>
</evidence>
<dbReference type="PROSITE" id="PS51384">
    <property type="entry name" value="FAD_FR"/>
    <property type="match status" value="1"/>
</dbReference>
<evidence type="ECO:0000256" key="8">
    <source>
        <dbReference type="ARBA" id="ARBA00022857"/>
    </source>
</evidence>
<keyword evidence="11" id="KW-0520">NAD</keyword>
<organism evidence="17 18">
    <name type="scientific">Arthrobacter hankyongi</name>
    <dbReference type="NCBI Taxonomy" id="2904801"/>
    <lineage>
        <taxon>Bacteria</taxon>
        <taxon>Bacillati</taxon>
        <taxon>Actinomycetota</taxon>
        <taxon>Actinomycetes</taxon>
        <taxon>Micrococcales</taxon>
        <taxon>Micrococcaceae</taxon>
        <taxon>Arthrobacter</taxon>
    </lineage>
</organism>
<dbReference type="PRINTS" id="PR00409">
    <property type="entry name" value="PHDIOXRDTASE"/>
</dbReference>
<dbReference type="Pfam" id="PF00970">
    <property type="entry name" value="FAD_binding_6"/>
    <property type="match status" value="1"/>
</dbReference>
<dbReference type="Pfam" id="PF00175">
    <property type="entry name" value="NAD_binding_1"/>
    <property type="match status" value="1"/>
</dbReference>
<keyword evidence="18" id="KW-1185">Reference proteome</keyword>
<dbReference type="CDD" id="cd06184">
    <property type="entry name" value="flavohem_like_fad_nad_binding"/>
    <property type="match status" value="1"/>
</dbReference>
<dbReference type="InterPro" id="IPR012292">
    <property type="entry name" value="Globin/Proto"/>
</dbReference>
<accession>A0ABS9L8P3</accession>
<evidence type="ECO:0000256" key="12">
    <source>
        <dbReference type="ARBA" id="ARBA00048649"/>
    </source>
</evidence>
<dbReference type="Gene3D" id="2.40.30.10">
    <property type="entry name" value="Translation factors"/>
    <property type="match status" value="1"/>
</dbReference>
<evidence type="ECO:0000313" key="18">
    <source>
        <dbReference type="Proteomes" id="UP001165368"/>
    </source>
</evidence>
<comment type="catalytic activity">
    <reaction evidence="12">
        <text>2 nitric oxide + NADH + 2 O2 = 2 nitrate + NAD(+) + H(+)</text>
        <dbReference type="Rhea" id="RHEA:19469"/>
        <dbReference type="ChEBI" id="CHEBI:15378"/>
        <dbReference type="ChEBI" id="CHEBI:15379"/>
        <dbReference type="ChEBI" id="CHEBI:16480"/>
        <dbReference type="ChEBI" id="CHEBI:17632"/>
        <dbReference type="ChEBI" id="CHEBI:57540"/>
        <dbReference type="ChEBI" id="CHEBI:57945"/>
        <dbReference type="EC" id="1.14.12.17"/>
    </reaction>
</comment>
<evidence type="ECO:0000259" key="16">
    <source>
        <dbReference type="PROSITE" id="PS51384"/>
    </source>
</evidence>
<keyword evidence="10" id="KW-0411">Iron-sulfur</keyword>
<keyword evidence="5 14" id="KW-0561">Oxygen transport</keyword>
<evidence type="ECO:0000256" key="6">
    <source>
        <dbReference type="ARBA" id="ARBA00022714"/>
    </source>
</evidence>
<evidence type="ECO:0000256" key="5">
    <source>
        <dbReference type="ARBA" id="ARBA00022621"/>
    </source>
</evidence>
<dbReference type="Gene3D" id="1.10.490.10">
    <property type="entry name" value="Globins"/>
    <property type="match status" value="1"/>
</dbReference>
<evidence type="ECO:0000256" key="9">
    <source>
        <dbReference type="ARBA" id="ARBA00023004"/>
    </source>
</evidence>
<keyword evidence="7" id="KW-0479">Metal-binding</keyword>
<dbReference type="PANTHER" id="PTHR43396">
    <property type="entry name" value="FLAVOHEMOPROTEIN"/>
    <property type="match status" value="1"/>
</dbReference>
<dbReference type="CDD" id="cd14782">
    <property type="entry name" value="FHb-globin_2"/>
    <property type="match status" value="1"/>
</dbReference>
<feature type="domain" description="Globin" evidence="15">
    <location>
        <begin position="1"/>
        <end position="141"/>
    </location>
</feature>
<comment type="similarity">
    <text evidence="2">In the C-terminal section; belongs to the flavoprotein pyridine nucleotide cytochrome reductase family.</text>
</comment>
<evidence type="ECO:0000256" key="1">
    <source>
        <dbReference type="ARBA" id="ARBA00001970"/>
    </source>
</evidence>
<reference evidence="17" key="1">
    <citation type="submission" date="2022-01" db="EMBL/GenBank/DDBJ databases">
        <authorList>
            <person name="Jo J.-H."/>
            <person name="Im W.-T."/>
        </authorList>
    </citation>
    <scope>NUCLEOTIDE SEQUENCE</scope>
    <source>
        <strain evidence="17">I2-34</strain>
    </source>
</reference>
<protein>
    <recommendedName>
        <fullName evidence="3">nitric oxide dioxygenase</fullName>
        <ecNumber evidence="3">1.14.12.17</ecNumber>
    </recommendedName>
</protein>
<evidence type="ECO:0000256" key="10">
    <source>
        <dbReference type="ARBA" id="ARBA00023014"/>
    </source>
</evidence>
<evidence type="ECO:0000256" key="3">
    <source>
        <dbReference type="ARBA" id="ARBA00012229"/>
    </source>
</evidence>
<evidence type="ECO:0000256" key="14">
    <source>
        <dbReference type="RuleBase" id="RU000356"/>
    </source>
</evidence>
<dbReference type="InterPro" id="IPR039261">
    <property type="entry name" value="FNR_nucleotide-bd"/>
</dbReference>
<feature type="domain" description="FAD-binding FR-type" evidence="16">
    <location>
        <begin position="151"/>
        <end position="256"/>
    </location>
</feature>
<dbReference type="EC" id="1.14.12.17" evidence="3"/>
<dbReference type="Pfam" id="PF00042">
    <property type="entry name" value="Globin"/>
    <property type="match status" value="1"/>
</dbReference>
<evidence type="ECO:0000256" key="2">
    <source>
        <dbReference type="ARBA" id="ARBA00006401"/>
    </source>
</evidence>
<evidence type="ECO:0000256" key="7">
    <source>
        <dbReference type="ARBA" id="ARBA00022723"/>
    </source>
</evidence>
<dbReference type="InterPro" id="IPR009050">
    <property type="entry name" value="Globin-like_sf"/>
</dbReference>
<keyword evidence="4 14" id="KW-0349">Heme</keyword>
<dbReference type="EMBL" id="JAKLTQ010000009">
    <property type="protein sequence ID" value="MCG2622867.1"/>
    <property type="molecule type" value="Genomic_DNA"/>
</dbReference>
<evidence type="ECO:0000313" key="17">
    <source>
        <dbReference type="EMBL" id="MCG2622867.1"/>
    </source>
</evidence>
<sequence length="390" mass="42304">MLSEKSRPIIEATLPLVGERLGSITPNFYRRMFAAHPELLDGLFSRANQRNGEQQKALAGSIAAFASHLVANPDTVPEQVLSRIAHKHTSLGITEDQYQIVYKYLFEAIAEELADVITAEIAEAWTEVYWLMAEALIKIEKGLYARQANDKMWTPWKVVAKTFAGAGCATFVLEPADDTPATPGVPGQFVSVKVTLPDGLRQCRQYSLSADAESAARRVFTTKLDDGGEVSPVLHRDVQVGDVLELSNPYGDVTLDDGDGPLVFATAGIGCTPSASALRALANHGSDREVMVLHAERSLEAWALREQMTADIDRLDGAGLQLWLEEPAEGHNSGFMSLQDVDLPANASVYVCGPLPFMKSIRSQAIDAGVPATNIHYEVFGPDLWLAGAN</sequence>
<keyword evidence="8" id="KW-0521">NADP</keyword>
<dbReference type="RefSeq" id="WP_237821595.1">
    <property type="nucleotide sequence ID" value="NZ_JAKLTQ010000009.1"/>
</dbReference>
<comment type="caution">
    <text evidence="17">The sequence shown here is derived from an EMBL/GenBank/DDBJ whole genome shotgun (WGS) entry which is preliminary data.</text>
</comment>
<gene>
    <name evidence="17" type="ORF">LVY72_13255</name>
</gene>
<name>A0ABS9L8P3_9MICC</name>
<dbReference type="InterPro" id="IPR008333">
    <property type="entry name" value="Cbr1-like_FAD-bd_dom"/>
</dbReference>
<comment type="similarity">
    <text evidence="14">Belongs to the globin family.</text>
</comment>
<proteinExistence type="inferred from homology"/>
<evidence type="ECO:0000256" key="13">
    <source>
        <dbReference type="ARBA" id="ARBA00049433"/>
    </source>
</evidence>
<dbReference type="SUPFAM" id="SSF63380">
    <property type="entry name" value="Riboflavin synthase domain-like"/>
    <property type="match status" value="1"/>
</dbReference>
<keyword evidence="14" id="KW-0813">Transport</keyword>
<dbReference type="InterPro" id="IPR017927">
    <property type="entry name" value="FAD-bd_FR_type"/>
</dbReference>
<dbReference type="InterPro" id="IPR017938">
    <property type="entry name" value="Riboflavin_synthase-like_b-brl"/>
</dbReference>
<evidence type="ECO:0000256" key="11">
    <source>
        <dbReference type="ARBA" id="ARBA00023027"/>
    </source>
</evidence>
<dbReference type="PANTHER" id="PTHR43396:SF3">
    <property type="entry name" value="FLAVOHEMOPROTEIN"/>
    <property type="match status" value="1"/>
</dbReference>
<dbReference type="PROSITE" id="PS01033">
    <property type="entry name" value="GLOBIN"/>
    <property type="match status" value="1"/>
</dbReference>
<comment type="catalytic activity">
    <reaction evidence="13">
        <text>2 nitric oxide + NADPH + 2 O2 = 2 nitrate + NADP(+) + H(+)</text>
        <dbReference type="Rhea" id="RHEA:19465"/>
        <dbReference type="ChEBI" id="CHEBI:15378"/>
        <dbReference type="ChEBI" id="CHEBI:15379"/>
        <dbReference type="ChEBI" id="CHEBI:16480"/>
        <dbReference type="ChEBI" id="CHEBI:17632"/>
        <dbReference type="ChEBI" id="CHEBI:57783"/>
        <dbReference type="ChEBI" id="CHEBI:58349"/>
        <dbReference type="EC" id="1.14.12.17"/>
    </reaction>
</comment>
<dbReference type="SUPFAM" id="SSF52343">
    <property type="entry name" value="Ferredoxin reductase-like, C-terminal NADP-linked domain"/>
    <property type="match status" value="1"/>
</dbReference>
<dbReference type="InterPro" id="IPR001433">
    <property type="entry name" value="OxRdtase_FAD/NAD-bd"/>
</dbReference>
<dbReference type="Proteomes" id="UP001165368">
    <property type="component" value="Unassembled WGS sequence"/>
</dbReference>
<comment type="cofactor">
    <cofactor evidence="1">
        <name>heme b</name>
        <dbReference type="ChEBI" id="CHEBI:60344"/>
    </cofactor>
</comment>
<keyword evidence="9" id="KW-0408">Iron</keyword>
<keyword evidence="6" id="KW-0001">2Fe-2S</keyword>
<dbReference type="SUPFAM" id="SSF46458">
    <property type="entry name" value="Globin-like"/>
    <property type="match status" value="1"/>
</dbReference>
<evidence type="ECO:0000259" key="15">
    <source>
        <dbReference type="PROSITE" id="PS01033"/>
    </source>
</evidence>
<dbReference type="Gene3D" id="3.40.50.80">
    <property type="entry name" value="Nucleotide-binding domain of ferredoxin-NADP reductase (FNR) module"/>
    <property type="match status" value="1"/>
</dbReference>
<dbReference type="InterPro" id="IPR000971">
    <property type="entry name" value="Globin"/>
</dbReference>